<evidence type="ECO:0000313" key="1">
    <source>
        <dbReference type="EMBL" id="RAK66020.1"/>
    </source>
</evidence>
<dbReference type="AlphaFoldDB" id="A0A328BF13"/>
<sequence>MRIEDLAAISGDSTLRYYHYQQGVLSIVLDVYELHQSALIRVRTDQVAVDNRALKHNSVSCTCFIELTELSTVLAVQHGVYVPSPDFGGLMQQVRNHHHLAYGRRLGEAKLLLALRGSGSLLTCLLPDSSAVTVELLAAETNQTNEPLLG</sequence>
<name>A0A328BF13_9BACT</name>
<organism evidence="1 2">
    <name type="scientific">Hymenobacter edaphi</name>
    <dbReference type="NCBI Taxonomy" id="2211146"/>
    <lineage>
        <taxon>Bacteria</taxon>
        <taxon>Pseudomonadati</taxon>
        <taxon>Bacteroidota</taxon>
        <taxon>Cytophagia</taxon>
        <taxon>Cytophagales</taxon>
        <taxon>Hymenobacteraceae</taxon>
        <taxon>Hymenobacter</taxon>
    </lineage>
</organism>
<gene>
    <name evidence="1" type="ORF">DLM85_15055</name>
</gene>
<proteinExistence type="predicted"/>
<dbReference type="EMBL" id="QHKM01000004">
    <property type="protein sequence ID" value="RAK66020.1"/>
    <property type="molecule type" value="Genomic_DNA"/>
</dbReference>
<comment type="caution">
    <text evidence="1">The sequence shown here is derived from an EMBL/GenBank/DDBJ whole genome shotgun (WGS) entry which is preliminary data.</text>
</comment>
<keyword evidence="2" id="KW-1185">Reference proteome</keyword>
<reference evidence="2" key="1">
    <citation type="submission" date="2018-05" db="EMBL/GenBank/DDBJ databases">
        <authorList>
            <person name="Nie L."/>
        </authorList>
    </citation>
    <scope>NUCLEOTIDE SEQUENCE [LARGE SCALE GENOMIC DNA]</scope>
    <source>
        <strain evidence="2">NL</strain>
    </source>
</reference>
<evidence type="ECO:0000313" key="2">
    <source>
        <dbReference type="Proteomes" id="UP000248553"/>
    </source>
</evidence>
<protein>
    <submittedName>
        <fullName evidence="1">Uncharacterized protein</fullName>
    </submittedName>
</protein>
<dbReference type="Proteomes" id="UP000248553">
    <property type="component" value="Unassembled WGS sequence"/>
</dbReference>
<accession>A0A328BF13</accession>